<name>A0AC60PN44_IXOPE</name>
<keyword evidence="2" id="KW-1185">Reference proteome</keyword>
<dbReference type="Proteomes" id="UP000805193">
    <property type="component" value="Unassembled WGS sequence"/>
</dbReference>
<evidence type="ECO:0000313" key="1">
    <source>
        <dbReference type="EMBL" id="KAG0422413.1"/>
    </source>
</evidence>
<proteinExistence type="predicted"/>
<comment type="caution">
    <text evidence="1">The sequence shown here is derived from an EMBL/GenBank/DDBJ whole genome shotgun (WGS) entry which is preliminary data.</text>
</comment>
<accession>A0AC60PN44</accession>
<dbReference type="EMBL" id="JABSTQ010010233">
    <property type="protein sequence ID" value="KAG0422413.1"/>
    <property type="molecule type" value="Genomic_DNA"/>
</dbReference>
<organism evidence="1 2">
    <name type="scientific">Ixodes persulcatus</name>
    <name type="common">Taiga tick</name>
    <dbReference type="NCBI Taxonomy" id="34615"/>
    <lineage>
        <taxon>Eukaryota</taxon>
        <taxon>Metazoa</taxon>
        <taxon>Ecdysozoa</taxon>
        <taxon>Arthropoda</taxon>
        <taxon>Chelicerata</taxon>
        <taxon>Arachnida</taxon>
        <taxon>Acari</taxon>
        <taxon>Parasitiformes</taxon>
        <taxon>Ixodida</taxon>
        <taxon>Ixodoidea</taxon>
        <taxon>Ixodidae</taxon>
        <taxon>Ixodinae</taxon>
        <taxon>Ixodes</taxon>
    </lineage>
</organism>
<evidence type="ECO:0000313" key="2">
    <source>
        <dbReference type="Proteomes" id="UP000805193"/>
    </source>
</evidence>
<gene>
    <name evidence="1" type="ORF">HPB47_001755</name>
</gene>
<reference evidence="1 2" key="1">
    <citation type="journal article" date="2020" name="Cell">
        <title>Large-Scale Comparative Analyses of Tick Genomes Elucidate Their Genetic Diversity and Vector Capacities.</title>
        <authorList>
            <consortium name="Tick Genome and Microbiome Consortium (TIGMIC)"/>
            <person name="Jia N."/>
            <person name="Wang J."/>
            <person name="Shi W."/>
            <person name="Du L."/>
            <person name="Sun Y."/>
            <person name="Zhan W."/>
            <person name="Jiang J.F."/>
            <person name="Wang Q."/>
            <person name="Zhang B."/>
            <person name="Ji P."/>
            <person name="Bell-Sakyi L."/>
            <person name="Cui X.M."/>
            <person name="Yuan T.T."/>
            <person name="Jiang B.G."/>
            <person name="Yang W.F."/>
            <person name="Lam T.T."/>
            <person name="Chang Q.C."/>
            <person name="Ding S.J."/>
            <person name="Wang X.J."/>
            <person name="Zhu J.G."/>
            <person name="Ruan X.D."/>
            <person name="Zhao L."/>
            <person name="Wei J.T."/>
            <person name="Ye R.Z."/>
            <person name="Que T.C."/>
            <person name="Du C.H."/>
            <person name="Zhou Y.H."/>
            <person name="Cheng J.X."/>
            <person name="Dai P.F."/>
            <person name="Guo W.B."/>
            <person name="Han X.H."/>
            <person name="Huang E.J."/>
            <person name="Li L.F."/>
            <person name="Wei W."/>
            <person name="Gao Y.C."/>
            <person name="Liu J.Z."/>
            <person name="Shao H.Z."/>
            <person name="Wang X."/>
            <person name="Wang C.C."/>
            <person name="Yang T.C."/>
            <person name="Huo Q.B."/>
            <person name="Li W."/>
            <person name="Chen H.Y."/>
            <person name="Chen S.E."/>
            <person name="Zhou L.G."/>
            <person name="Ni X.B."/>
            <person name="Tian J.H."/>
            <person name="Sheng Y."/>
            <person name="Liu T."/>
            <person name="Pan Y.S."/>
            <person name="Xia L.Y."/>
            <person name="Li J."/>
            <person name="Zhao F."/>
            <person name="Cao W.C."/>
        </authorList>
    </citation>
    <scope>NUCLEOTIDE SEQUENCE [LARGE SCALE GENOMIC DNA]</scope>
    <source>
        <strain evidence="1">Iper-2018</strain>
    </source>
</reference>
<protein>
    <submittedName>
        <fullName evidence="1">Uncharacterized protein</fullName>
    </submittedName>
</protein>
<sequence>MADPERKKKKWPWEEEKRRNSGGRASDAGEWNQAGQCEEAGPPLSAGPQEVQPSLVLLDRSWRQSAEQERKLPLQIKIPPTQRKTKRPKGFSPPDSTRPHCIYTSLRPVIYTELASWT</sequence>